<dbReference type="GO" id="GO:0005516">
    <property type="term" value="F:calmodulin binding"/>
    <property type="evidence" value="ECO:0007669"/>
    <property type="project" value="UniProtKB-KW"/>
</dbReference>
<keyword evidence="1" id="KW-0112">Calmodulin-binding</keyword>
<evidence type="ECO:0000313" key="3">
    <source>
        <dbReference type="EMBL" id="KAK6783270.1"/>
    </source>
</evidence>
<dbReference type="PANTHER" id="PTHR32295">
    <property type="entry name" value="IQ-DOMAIN 5-RELATED"/>
    <property type="match status" value="1"/>
</dbReference>
<dbReference type="AlphaFoldDB" id="A0AAN8T9Y9"/>
<dbReference type="Proteomes" id="UP001371456">
    <property type="component" value="Unassembled WGS sequence"/>
</dbReference>
<comment type="similarity">
    <text evidence="2">Belongs to the IQD family.</text>
</comment>
<sequence length="55" mass="6213">MVLISNLKSRRALRALKGLVKLQALVRGHIIRQQTADYLRQMQAISRAQSRARAG</sequence>
<gene>
    <name evidence="3" type="ORF">RDI58_021067</name>
</gene>
<organism evidence="3 4">
    <name type="scientific">Solanum bulbocastanum</name>
    <name type="common">Wild potato</name>
    <dbReference type="NCBI Taxonomy" id="147425"/>
    <lineage>
        <taxon>Eukaryota</taxon>
        <taxon>Viridiplantae</taxon>
        <taxon>Streptophyta</taxon>
        <taxon>Embryophyta</taxon>
        <taxon>Tracheophyta</taxon>
        <taxon>Spermatophyta</taxon>
        <taxon>Magnoliopsida</taxon>
        <taxon>eudicotyledons</taxon>
        <taxon>Gunneridae</taxon>
        <taxon>Pentapetalae</taxon>
        <taxon>asterids</taxon>
        <taxon>lamiids</taxon>
        <taxon>Solanales</taxon>
        <taxon>Solanaceae</taxon>
        <taxon>Solanoideae</taxon>
        <taxon>Solaneae</taxon>
        <taxon>Solanum</taxon>
    </lineage>
</organism>
<dbReference type="EMBL" id="JBANQN010000008">
    <property type="protein sequence ID" value="KAK6783270.1"/>
    <property type="molecule type" value="Genomic_DNA"/>
</dbReference>
<name>A0AAN8T9Y9_SOLBU</name>
<comment type="caution">
    <text evidence="3">The sequence shown here is derived from an EMBL/GenBank/DDBJ whole genome shotgun (WGS) entry which is preliminary data.</text>
</comment>
<evidence type="ECO:0000256" key="2">
    <source>
        <dbReference type="ARBA" id="ARBA00024341"/>
    </source>
</evidence>
<dbReference type="PANTHER" id="PTHR32295:SF11">
    <property type="entry name" value="PROTEIN IQ-DOMAIN 22"/>
    <property type="match status" value="1"/>
</dbReference>
<proteinExistence type="inferred from homology"/>
<reference evidence="3 4" key="1">
    <citation type="submission" date="2024-02" db="EMBL/GenBank/DDBJ databases">
        <title>de novo genome assembly of Solanum bulbocastanum strain 11H21.</title>
        <authorList>
            <person name="Hosaka A.J."/>
        </authorList>
    </citation>
    <scope>NUCLEOTIDE SEQUENCE [LARGE SCALE GENOMIC DNA]</scope>
    <source>
        <tissue evidence="3">Young leaves</tissue>
    </source>
</reference>
<protein>
    <submittedName>
        <fullName evidence="3">Uncharacterized protein</fullName>
    </submittedName>
</protein>
<accession>A0AAN8T9Y9</accession>
<evidence type="ECO:0000313" key="4">
    <source>
        <dbReference type="Proteomes" id="UP001371456"/>
    </source>
</evidence>
<keyword evidence="4" id="KW-1185">Reference proteome</keyword>
<dbReference type="PROSITE" id="PS50096">
    <property type="entry name" value="IQ"/>
    <property type="match status" value="1"/>
</dbReference>
<evidence type="ECO:0000256" key="1">
    <source>
        <dbReference type="ARBA" id="ARBA00022860"/>
    </source>
</evidence>